<evidence type="ECO:0000313" key="2">
    <source>
        <dbReference type="Proteomes" id="UP000290253"/>
    </source>
</evidence>
<dbReference type="OrthoDB" id="122576at2"/>
<protein>
    <submittedName>
        <fullName evidence="1">Uncharacterized protein</fullName>
    </submittedName>
</protein>
<dbReference type="Proteomes" id="UP000290253">
    <property type="component" value="Unassembled WGS sequence"/>
</dbReference>
<sequence>MKNLHDDSKDFRQAFDNSVHKSSIRNTGQEKNARFLAEQFENQVDEMYKHFKGSKKADAYVGPVVQTAAQLDQLVYSLNMDSKTTLAWEKSRSELHQVAASYNTPEPYLQSTSSFAGATADTQSCAASIGAAPAQKLVDRCLKVSTATHPPCNVQNSCALMRDEIRRSCNLLGEDDAPGFCKEYR</sequence>
<accession>A0A4Q1SG46</accession>
<reference evidence="1 2" key="1">
    <citation type="journal article" date="2016" name="Int. J. Syst. Evol. Microbiol.">
        <title>Acidipila dinghuensis sp. nov., an acidobacterium isolated from forest soil.</title>
        <authorList>
            <person name="Jiang Y.W."/>
            <person name="Wang J."/>
            <person name="Chen M.H."/>
            <person name="Lv Y.Y."/>
            <person name="Qiu L.H."/>
        </authorList>
    </citation>
    <scope>NUCLEOTIDE SEQUENCE [LARGE SCALE GENOMIC DNA]</scope>
    <source>
        <strain evidence="1 2">DHOF10</strain>
    </source>
</reference>
<evidence type="ECO:0000313" key="1">
    <source>
        <dbReference type="EMBL" id="RXS96518.1"/>
    </source>
</evidence>
<proteinExistence type="predicted"/>
<keyword evidence="2" id="KW-1185">Reference proteome</keyword>
<organism evidence="1 2">
    <name type="scientific">Silvibacterium dinghuense</name>
    <dbReference type="NCBI Taxonomy" id="1560006"/>
    <lineage>
        <taxon>Bacteria</taxon>
        <taxon>Pseudomonadati</taxon>
        <taxon>Acidobacteriota</taxon>
        <taxon>Terriglobia</taxon>
        <taxon>Terriglobales</taxon>
        <taxon>Acidobacteriaceae</taxon>
        <taxon>Silvibacterium</taxon>
    </lineage>
</organism>
<comment type="caution">
    <text evidence="1">The sequence shown here is derived from an EMBL/GenBank/DDBJ whole genome shotgun (WGS) entry which is preliminary data.</text>
</comment>
<dbReference type="AlphaFoldDB" id="A0A4Q1SG46"/>
<dbReference type="RefSeq" id="WP_129206267.1">
    <property type="nucleotide sequence ID" value="NZ_BMGU01000001.1"/>
</dbReference>
<dbReference type="EMBL" id="SDMK01000001">
    <property type="protein sequence ID" value="RXS96518.1"/>
    <property type="molecule type" value="Genomic_DNA"/>
</dbReference>
<name>A0A4Q1SG46_9BACT</name>
<gene>
    <name evidence="1" type="ORF">ESZ00_00750</name>
</gene>